<accession>A0A0E9Q6N2</accession>
<organism evidence="1">
    <name type="scientific">Anguilla anguilla</name>
    <name type="common">European freshwater eel</name>
    <name type="synonym">Muraena anguilla</name>
    <dbReference type="NCBI Taxonomy" id="7936"/>
    <lineage>
        <taxon>Eukaryota</taxon>
        <taxon>Metazoa</taxon>
        <taxon>Chordata</taxon>
        <taxon>Craniata</taxon>
        <taxon>Vertebrata</taxon>
        <taxon>Euteleostomi</taxon>
        <taxon>Actinopterygii</taxon>
        <taxon>Neopterygii</taxon>
        <taxon>Teleostei</taxon>
        <taxon>Anguilliformes</taxon>
        <taxon>Anguillidae</taxon>
        <taxon>Anguilla</taxon>
    </lineage>
</organism>
<name>A0A0E9Q6N2_ANGAN</name>
<sequence length="26" mass="2915">MLVFIFVKAIVKIILNTAYSEADTQS</sequence>
<evidence type="ECO:0000313" key="1">
    <source>
        <dbReference type="EMBL" id="JAH12394.1"/>
    </source>
</evidence>
<dbReference type="AlphaFoldDB" id="A0A0E9Q6N2"/>
<dbReference type="EMBL" id="GBXM01096183">
    <property type="protein sequence ID" value="JAH12394.1"/>
    <property type="molecule type" value="Transcribed_RNA"/>
</dbReference>
<reference evidence="1" key="1">
    <citation type="submission" date="2014-11" db="EMBL/GenBank/DDBJ databases">
        <authorList>
            <person name="Amaro Gonzalez C."/>
        </authorList>
    </citation>
    <scope>NUCLEOTIDE SEQUENCE</scope>
</reference>
<reference evidence="1" key="2">
    <citation type="journal article" date="2015" name="Fish Shellfish Immunol.">
        <title>Early steps in the European eel (Anguilla anguilla)-Vibrio vulnificus interaction in the gills: Role of the RtxA13 toxin.</title>
        <authorList>
            <person name="Callol A."/>
            <person name="Pajuelo D."/>
            <person name="Ebbesson L."/>
            <person name="Teles M."/>
            <person name="MacKenzie S."/>
            <person name="Amaro C."/>
        </authorList>
    </citation>
    <scope>NUCLEOTIDE SEQUENCE</scope>
</reference>
<protein>
    <submittedName>
        <fullName evidence="1">Uncharacterized protein</fullName>
    </submittedName>
</protein>
<proteinExistence type="predicted"/>